<dbReference type="AlphaFoldDB" id="A0A504YDZ7"/>
<keyword evidence="4" id="KW-1185">Reference proteome</keyword>
<dbReference type="EMBL" id="SUNJ01011940">
    <property type="protein sequence ID" value="TPP58505.1"/>
    <property type="molecule type" value="Genomic_DNA"/>
</dbReference>
<dbReference type="GO" id="GO:0000146">
    <property type="term" value="F:microfilament motor activity"/>
    <property type="evidence" value="ECO:0007669"/>
    <property type="project" value="TreeGrafter"/>
</dbReference>
<feature type="coiled-coil region" evidence="1">
    <location>
        <begin position="402"/>
        <end position="465"/>
    </location>
</feature>
<protein>
    <submittedName>
        <fullName evidence="3">Uncharacterized protein</fullName>
    </submittedName>
</protein>
<dbReference type="Proteomes" id="UP000316759">
    <property type="component" value="Unassembled WGS sequence"/>
</dbReference>
<dbReference type="PANTHER" id="PTHR45615:SF40">
    <property type="entry name" value="MYOSIN HEAVY CHAIN, NON-MUSCLE"/>
    <property type="match status" value="1"/>
</dbReference>
<reference evidence="3 4" key="1">
    <citation type="submission" date="2019-04" db="EMBL/GenBank/DDBJ databases">
        <title>Annotation for the trematode Fasciola gigantica.</title>
        <authorList>
            <person name="Choi Y.-J."/>
        </authorList>
    </citation>
    <scope>NUCLEOTIDE SEQUENCE [LARGE SCALE GENOMIC DNA]</scope>
    <source>
        <strain evidence="3">Uganda_cow_1</strain>
    </source>
</reference>
<dbReference type="GO" id="GO:0032982">
    <property type="term" value="C:myosin filament"/>
    <property type="evidence" value="ECO:0007669"/>
    <property type="project" value="TreeGrafter"/>
</dbReference>
<feature type="region of interest" description="Disordered" evidence="2">
    <location>
        <begin position="906"/>
        <end position="957"/>
    </location>
</feature>
<gene>
    <name evidence="3" type="ORF">FGIG_10588</name>
</gene>
<keyword evidence="1" id="KW-0175">Coiled coil</keyword>
<accession>A0A504YDZ7</accession>
<dbReference type="GO" id="GO:0016460">
    <property type="term" value="C:myosin II complex"/>
    <property type="evidence" value="ECO:0007669"/>
    <property type="project" value="TreeGrafter"/>
</dbReference>
<sequence length="969" mass="110765">MSETEEITILKEQLKSEQELILKLKTLVIKEKKNGANLSAEVERLTLKFEELQQENSLLRTNSNESQPIPVANDIVTDLEERIKSAERELQVRTTQLDQKNSAFSQLSDELDDLRIQLTNSKERERNSNLLVEQLKSELSTVYEQLVNFKNEEKSFQNAVSREKDLLTQLDELNNAYKKCKELHQKQLKDLEERESDTRRCLAIQKANNKELSDTLSRFRHQLRFQTGSFSPTSASSSTPVTLVEATQMRVTLSKDYASGWDKLHSDLSTLDKPTLLNICRECLTQLKPFSETIKSDQSEIKCLLDLCTEFLSSGNSTGWRNGELERKSSSTVMNILETCTLQDKEKTQCPLPSNQMPHSPTINSVSQYYDPPDKAYLSSSCIEEAREPDGQTDRTDDTNRLQMLEVKVNDLEKYAAEQEDRAKLQQIDWTQKLEIQAADYDHLIRDKETEISELRETCDRLSEEVLVFANFCSSIMILIGEKASTSVDERNTDWMAVADALNSSENRVSGYELNGLLEALYRDIQILLDSVANPSVDPMHEFPDKQAFVEPNDSSYELDEVKAQLAVTVNSLDEANKRASDAEATVAELQDELQKRDDKINCMKKLLIRLKMDASEQQKTKAVLEDTESTKQSLMDELKDRTKEVVQLTGEKEQVESALLLAREEACQLRVTVDNLREERNSVLRRFNRLQSEYGAYKVKVSLLHTLRNHMHQSPPSATLKSDNQREKACSWMTPPLTQTRRAKGYGPWKQLNHQLITAQQRAEEASLRASIARTMSTGKEEYTDLLNEFRSQREVWESKLDSLTRERQQETVDRIKELEEKLAVARTQYDEQLRSDQARQQRLLSDERALWTAKLDKALEENKLLQEELDSLHRNLNSYISLMSSAKGINPIQAQNLELSVLSPNQPRGRMQGDGADNVTDEFDAPYESGSGSRSLQDGQRKRNTHRVSPAPSLPLYPSSTVHFSVL</sequence>
<dbReference type="GO" id="GO:0005737">
    <property type="term" value="C:cytoplasm"/>
    <property type="evidence" value="ECO:0007669"/>
    <property type="project" value="TreeGrafter"/>
</dbReference>
<feature type="coiled-coil region" evidence="1">
    <location>
        <begin position="781"/>
        <end position="884"/>
    </location>
</feature>
<evidence type="ECO:0000256" key="1">
    <source>
        <dbReference type="SAM" id="Coils"/>
    </source>
</evidence>
<organism evidence="3 4">
    <name type="scientific">Fasciola gigantica</name>
    <name type="common">Giant liver fluke</name>
    <dbReference type="NCBI Taxonomy" id="46835"/>
    <lineage>
        <taxon>Eukaryota</taxon>
        <taxon>Metazoa</taxon>
        <taxon>Spiralia</taxon>
        <taxon>Lophotrochozoa</taxon>
        <taxon>Platyhelminthes</taxon>
        <taxon>Trematoda</taxon>
        <taxon>Digenea</taxon>
        <taxon>Plagiorchiida</taxon>
        <taxon>Echinostomata</taxon>
        <taxon>Echinostomatoidea</taxon>
        <taxon>Fasciolidae</taxon>
        <taxon>Fasciola</taxon>
    </lineage>
</organism>
<evidence type="ECO:0000313" key="4">
    <source>
        <dbReference type="Proteomes" id="UP000316759"/>
    </source>
</evidence>
<dbReference type="GO" id="GO:0051015">
    <property type="term" value="F:actin filament binding"/>
    <property type="evidence" value="ECO:0007669"/>
    <property type="project" value="TreeGrafter"/>
</dbReference>
<feature type="coiled-coil region" evidence="1">
    <location>
        <begin position="559"/>
        <end position="694"/>
    </location>
</feature>
<evidence type="ECO:0000313" key="3">
    <source>
        <dbReference type="EMBL" id="TPP58505.1"/>
    </source>
</evidence>
<name>A0A504YDZ7_FASGI</name>
<dbReference type="PANTHER" id="PTHR45615">
    <property type="entry name" value="MYOSIN HEAVY CHAIN, NON-MUSCLE"/>
    <property type="match status" value="1"/>
</dbReference>
<dbReference type="OrthoDB" id="1926336at2759"/>
<proteinExistence type="predicted"/>
<comment type="caution">
    <text evidence="3">The sequence shown here is derived from an EMBL/GenBank/DDBJ whole genome shotgun (WGS) entry which is preliminary data.</text>
</comment>
<feature type="coiled-coil region" evidence="1">
    <location>
        <begin position="35"/>
        <end position="194"/>
    </location>
</feature>
<evidence type="ECO:0000256" key="2">
    <source>
        <dbReference type="SAM" id="MobiDB-lite"/>
    </source>
</evidence>